<evidence type="ECO:0000313" key="3">
    <source>
        <dbReference type="Proteomes" id="UP000053477"/>
    </source>
</evidence>
<name>A0A0H2RZZ4_9AGAM</name>
<feature type="compositionally biased region" description="Polar residues" evidence="1">
    <location>
        <begin position="48"/>
        <end position="61"/>
    </location>
</feature>
<dbReference type="InParanoid" id="A0A0H2RZZ4"/>
<dbReference type="AlphaFoldDB" id="A0A0H2RZZ4"/>
<accession>A0A0H2RZZ4</accession>
<dbReference type="EMBL" id="KQ086029">
    <property type="protein sequence ID" value="KLO10346.1"/>
    <property type="molecule type" value="Genomic_DNA"/>
</dbReference>
<organism evidence="2 3">
    <name type="scientific">Schizopora paradoxa</name>
    <dbReference type="NCBI Taxonomy" id="27342"/>
    <lineage>
        <taxon>Eukaryota</taxon>
        <taxon>Fungi</taxon>
        <taxon>Dikarya</taxon>
        <taxon>Basidiomycota</taxon>
        <taxon>Agaricomycotina</taxon>
        <taxon>Agaricomycetes</taxon>
        <taxon>Hymenochaetales</taxon>
        <taxon>Schizoporaceae</taxon>
        <taxon>Schizopora</taxon>
    </lineage>
</organism>
<feature type="region of interest" description="Disordered" evidence="1">
    <location>
        <begin position="1"/>
        <end position="69"/>
    </location>
</feature>
<evidence type="ECO:0000256" key="1">
    <source>
        <dbReference type="SAM" id="MobiDB-lite"/>
    </source>
</evidence>
<reference evidence="2 3" key="1">
    <citation type="submission" date="2015-04" db="EMBL/GenBank/DDBJ databases">
        <title>Complete genome sequence of Schizopora paradoxa KUC8140, a cosmopolitan wood degrader in East Asia.</title>
        <authorList>
            <consortium name="DOE Joint Genome Institute"/>
            <person name="Min B."/>
            <person name="Park H."/>
            <person name="Jang Y."/>
            <person name="Kim J.-J."/>
            <person name="Kim K.H."/>
            <person name="Pangilinan J."/>
            <person name="Lipzen A."/>
            <person name="Riley R."/>
            <person name="Grigoriev I.V."/>
            <person name="Spatafora J.W."/>
            <person name="Choi I.-G."/>
        </authorList>
    </citation>
    <scope>NUCLEOTIDE SEQUENCE [LARGE SCALE GENOMIC DNA]</scope>
    <source>
        <strain evidence="2 3">KUC8140</strain>
    </source>
</reference>
<gene>
    <name evidence="2" type="ORF">SCHPADRAFT_942941</name>
</gene>
<keyword evidence="3" id="KW-1185">Reference proteome</keyword>
<evidence type="ECO:0000313" key="2">
    <source>
        <dbReference type="EMBL" id="KLO10346.1"/>
    </source>
</evidence>
<sequence length="335" mass="38381">MPKTQKRQRMEFEDLSDVPVSTPAAKKRTRMQASSSNSKGIKGRGEGTKSQSPKSQRTHGSPSKVKIVRHPSEWYDKMTKGEAKERFHLLQEDFIGLSYVEKPVRGKDYCAHMFKIEDVRRRAIELGRIPPNNTPGPLPQPIYSQSLPLTTEQVLLGLPGCAFVARQLEPWIWTAVVRYYEEHDGYDYSNWQTREDIAYQLRAAVSQLGVKYLYLPRSYTPLPISHSTEQLRLLLSRAPRYSSSSRSASVGIEVHDCDFSGDVTVRWARDYRLQVDNAVAEVIQELGWAYERAARWLVYDTLVECIGGIYWYHGHKVESRWEDAAIDALKGPFEV</sequence>
<proteinExistence type="predicted"/>
<dbReference type="Proteomes" id="UP000053477">
    <property type="component" value="Unassembled WGS sequence"/>
</dbReference>
<protein>
    <submittedName>
        <fullName evidence="2">Uncharacterized protein</fullName>
    </submittedName>
</protein>